<name>U2V9R4_9ACTN</name>
<dbReference type="eggNOG" id="ENOG502ZMNY">
    <property type="taxonomic scope" value="Bacteria"/>
</dbReference>
<evidence type="ECO:0000256" key="1">
    <source>
        <dbReference type="SAM" id="MobiDB-lite"/>
    </source>
</evidence>
<dbReference type="PROSITE" id="PS51257">
    <property type="entry name" value="PROKAR_LIPOPROTEIN"/>
    <property type="match status" value="1"/>
</dbReference>
<keyword evidence="2" id="KW-0732">Signal</keyword>
<feature type="compositionally biased region" description="Polar residues" evidence="1">
    <location>
        <begin position="31"/>
        <end position="40"/>
    </location>
</feature>
<gene>
    <name evidence="3" type="ORF">HMPREF1316_1835</name>
</gene>
<organism evidence="3 4">
    <name type="scientific">Olsenella profusa F0195</name>
    <dbReference type="NCBI Taxonomy" id="1125712"/>
    <lineage>
        <taxon>Bacteria</taxon>
        <taxon>Bacillati</taxon>
        <taxon>Actinomycetota</taxon>
        <taxon>Coriobacteriia</taxon>
        <taxon>Coriobacteriales</taxon>
        <taxon>Atopobiaceae</taxon>
        <taxon>Olsenella</taxon>
    </lineage>
</organism>
<dbReference type="OrthoDB" id="3193267at2"/>
<feature type="signal peptide" evidence="2">
    <location>
        <begin position="1"/>
        <end position="24"/>
    </location>
</feature>
<keyword evidence="4" id="KW-1185">Reference proteome</keyword>
<evidence type="ECO:0008006" key="5">
    <source>
        <dbReference type="Google" id="ProtNLM"/>
    </source>
</evidence>
<evidence type="ECO:0000313" key="4">
    <source>
        <dbReference type="Proteomes" id="UP000016638"/>
    </source>
</evidence>
<dbReference type="Proteomes" id="UP000016638">
    <property type="component" value="Unassembled WGS sequence"/>
</dbReference>
<sequence>MSTLAGRGRMGRAAAACLVAAACAAGTTACSSPEQGNPAEQPTRVADLRPDLSSDEVTDRDLAMAEQLGAPDDIISSLKEGTWPSSISRKNVRYAEAAEDYLRLRYGTSFAAYDCLISTWIIQDYNIINLRATEGEHEGESCRVEIWDADDPRWRDDWLQILRGPDWEKRVAEAARPILDELPAGTWTSYTWLDPTLTTPDAKDMDGLYGGIVLEISKDAGMSEAELQELHDRIVSAERATGLRVNITTELLNVSTSGQVLTHDFVIENSDSLVKIGDTDTVDKEGA</sequence>
<dbReference type="EMBL" id="AWEZ01000030">
    <property type="protein sequence ID" value="ERL09331.1"/>
    <property type="molecule type" value="Genomic_DNA"/>
</dbReference>
<evidence type="ECO:0000313" key="3">
    <source>
        <dbReference type="EMBL" id="ERL09331.1"/>
    </source>
</evidence>
<dbReference type="AlphaFoldDB" id="U2V9R4"/>
<dbReference type="STRING" id="1125712.HMPREF1316_1835"/>
<evidence type="ECO:0000256" key="2">
    <source>
        <dbReference type="SAM" id="SignalP"/>
    </source>
</evidence>
<dbReference type="RefSeq" id="WP_021725688.1">
    <property type="nucleotide sequence ID" value="NZ_AWEZ01000030.1"/>
</dbReference>
<feature type="chain" id="PRO_5039221293" description="Lipoprotein" evidence="2">
    <location>
        <begin position="25"/>
        <end position="287"/>
    </location>
</feature>
<proteinExistence type="predicted"/>
<accession>U2V9R4</accession>
<dbReference type="PATRIC" id="fig|1125712.3.peg.775"/>
<reference evidence="3 4" key="1">
    <citation type="submission" date="2013-08" db="EMBL/GenBank/DDBJ databases">
        <authorList>
            <person name="Durkin A.S."/>
            <person name="Haft D.R."/>
            <person name="McCorrison J."/>
            <person name="Torralba M."/>
            <person name="Gillis M."/>
            <person name="Haft D.H."/>
            <person name="Methe B."/>
            <person name="Sutton G."/>
            <person name="Nelson K.E."/>
        </authorList>
    </citation>
    <scope>NUCLEOTIDE SEQUENCE [LARGE SCALE GENOMIC DNA]</scope>
    <source>
        <strain evidence="3 4">F0195</strain>
    </source>
</reference>
<feature type="region of interest" description="Disordered" evidence="1">
    <location>
        <begin position="29"/>
        <end position="52"/>
    </location>
</feature>
<protein>
    <recommendedName>
        <fullName evidence="5">Lipoprotein</fullName>
    </recommendedName>
</protein>
<comment type="caution">
    <text evidence="3">The sequence shown here is derived from an EMBL/GenBank/DDBJ whole genome shotgun (WGS) entry which is preliminary data.</text>
</comment>